<name>A0ABU0ZVB5_9ACTN</name>
<evidence type="ECO:0000256" key="5">
    <source>
        <dbReference type="ARBA" id="ARBA00022679"/>
    </source>
</evidence>
<keyword evidence="7" id="KW-0256">Endoplasmic reticulum</keyword>
<evidence type="ECO:0000256" key="1">
    <source>
        <dbReference type="ARBA" id="ARBA00004477"/>
    </source>
</evidence>
<dbReference type="RefSeq" id="WP_308718217.1">
    <property type="nucleotide sequence ID" value="NZ_JAVHUY010000067.1"/>
</dbReference>
<gene>
    <name evidence="11" type="ORF">RB614_41495</name>
</gene>
<evidence type="ECO:0000256" key="3">
    <source>
        <dbReference type="ARBA" id="ARBA00022502"/>
    </source>
</evidence>
<feature type="transmembrane region" description="Helical" evidence="10">
    <location>
        <begin position="200"/>
        <end position="222"/>
    </location>
</feature>
<dbReference type="EMBL" id="JAVHUY010000067">
    <property type="protein sequence ID" value="MDQ7910983.1"/>
    <property type="molecule type" value="Genomic_DNA"/>
</dbReference>
<feature type="transmembrane region" description="Helical" evidence="10">
    <location>
        <begin position="288"/>
        <end position="307"/>
    </location>
</feature>
<keyword evidence="3" id="KW-0337">GPI-anchor biosynthesis</keyword>
<evidence type="ECO:0008006" key="13">
    <source>
        <dbReference type="Google" id="ProtNLM"/>
    </source>
</evidence>
<feature type="transmembrane region" description="Helical" evidence="10">
    <location>
        <begin position="177"/>
        <end position="194"/>
    </location>
</feature>
<feature type="transmembrane region" description="Helical" evidence="10">
    <location>
        <begin position="120"/>
        <end position="141"/>
    </location>
</feature>
<organism evidence="11 12">
    <name type="scientific">Phytohabitans maris</name>
    <dbReference type="NCBI Taxonomy" id="3071409"/>
    <lineage>
        <taxon>Bacteria</taxon>
        <taxon>Bacillati</taxon>
        <taxon>Actinomycetota</taxon>
        <taxon>Actinomycetes</taxon>
        <taxon>Micromonosporales</taxon>
        <taxon>Micromonosporaceae</taxon>
    </lineage>
</organism>
<evidence type="ECO:0000256" key="6">
    <source>
        <dbReference type="ARBA" id="ARBA00022692"/>
    </source>
</evidence>
<feature type="transmembrane region" description="Helical" evidence="10">
    <location>
        <begin position="89"/>
        <end position="108"/>
    </location>
</feature>
<keyword evidence="12" id="KW-1185">Reference proteome</keyword>
<keyword evidence="8 10" id="KW-1133">Transmembrane helix</keyword>
<proteinExistence type="predicted"/>
<dbReference type="Proteomes" id="UP001230908">
    <property type="component" value="Unassembled WGS sequence"/>
</dbReference>
<evidence type="ECO:0000256" key="9">
    <source>
        <dbReference type="ARBA" id="ARBA00023136"/>
    </source>
</evidence>
<sequence>MPGPVKSAAPALGVFVGLHLVGLLVLALISHKVHGWDLLHLLGNRYDSRWYDQIAVHGYGRQAPKSYAMFPLFPAMMAVLGPVTPGPTWTAGVLISWCAGLAAAWGLYMLGTHLRDRRTGILLAALWAVLPHAVIEVSAYTESLFTAFAAWALWALLTRRWVSAGILTLFAGLTRPSASALVAAVGLAAGVAVLRRQDGWRPWLCALLAPVGFVGYLAWVGVRMDRWDGYFWVQAHRWGSRFDGGRYTATALVNYLTRRTDIAMYTCAFVLLTALVLLALLATERWPWPLIVYAALLLATVIGTAGYFHSKARLLLPAFTLLLPLAAGMANIRTRNAALIIGGLALTSAWYGSYLLLIWRYSP</sequence>
<keyword evidence="4" id="KW-0328">Glycosyltransferase</keyword>
<feature type="transmembrane region" description="Helical" evidence="10">
    <location>
        <begin position="314"/>
        <end position="332"/>
    </location>
</feature>
<feature type="transmembrane region" description="Helical" evidence="10">
    <location>
        <begin position="12"/>
        <end position="29"/>
    </location>
</feature>
<evidence type="ECO:0000256" key="4">
    <source>
        <dbReference type="ARBA" id="ARBA00022676"/>
    </source>
</evidence>
<evidence type="ECO:0000256" key="8">
    <source>
        <dbReference type="ARBA" id="ARBA00022989"/>
    </source>
</evidence>
<dbReference type="PANTHER" id="PTHR12468:SF2">
    <property type="entry name" value="GPI MANNOSYLTRANSFERASE 2"/>
    <property type="match status" value="1"/>
</dbReference>
<keyword evidence="9 10" id="KW-0472">Membrane</keyword>
<feature type="transmembrane region" description="Helical" evidence="10">
    <location>
        <begin position="338"/>
        <end position="359"/>
    </location>
</feature>
<keyword evidence="5" id="KW-0808">Transferase</keyword>
<evidence type="ECO:0000256" key="10">
    <source>
        <dbReference type="SAM" id="Phobius"/>
    </source>
</evidence>
<keyword evidence="6 10" id="KW-0812">Transmembrane</keyword>
<evidence type="ECO:0000313" key="11">
    <source>
        <dbReference type="EMBL" id="MDQ7910983.1"/>
    </source>
</evidence>
<accession>A0ABU0ZVB5</accession>
<evidence type="ECO:0000256" key="2">
    <source>
        <dbReference type="ARBA" id="ARBA00004687"/>
    </source>
</evidence>
<protein>
    <recommendedName>
        <fullName evidence="13">Glycosyltransferase RgtA/B/C/D-like domain-containing protein</fullName>
    </recommendedName>
</protein>
<comment type="caution">
    <text evidence="11">The sequence shown here is derived from an EMBL/GenBank/DDBJ whole genome shotgun (WGS) entry which is preliminary data.</text>
</comment>
<evidence type="ECO:0000313" key="12">
    <source>
        <dbReference type="Proteomes" id="UP001230908"/>
    </source>
</evidence>
<dbReference type="InterPro" id="IPR007315">
    <property type="entry name" value="PIG-V/Gpi18"/>
</dbReference>
<evidence type="ECO:0000256" key="7">
    <source>
        <dbReference type="ARBA" id="ARBA00022824"/>
    </source>
</evidence>
<comment type="subcellular location">
    <subcellularLocation>
        <location evidence="1">Endoplasmic reticulum membrane</location>
        <topology evidence="1">Multi-pass membrane protein</topology>
    </subcellularLocation>
</comment>
<dbReference type="PANTHER" id="PTHR12468">
    <property type="entry name" value="GPI MANNOSYLTRANSFERASE 2"/>
    <property type="match status" value="1"/>
</dbReference>
<reference evidence="11 12" key="1">
    <citation type="submission" date="2023-08" db="EMBL/GenBank/DDBJ databases">
        <title>Phytohabitans sansha sp. nov., isolated from marine sediment.</title>
        <authorList>
            <person name="Zhao Y."/>
            <person name="Yi K."/>
        </authorList>
    </citation>
    <scope>NUCLEOTIDE SEQUENCE [LARGE SCALE GENOMIC DNA]</scope>
    <source>
        <strain evidence="11 12">ZYX-F-186</strain>
    </source>
</reference>
<comment type="pathway">
    <text evidence="2">Glycolipid biosynthesis; glycosylphosphatidylinositol-anchor biosynthesis.</text>
</comment>
<feature type="transmembrane region" description="Helical" evidence="10">
    <location>
        <begin position="262"/>
        <end position="282"/>
    </location>
</feature>